<name>A0AAN9YVC1_9PEZI</name>
<dbReference type="Proteomes" id="UP001320420">
    <property type="component" value="Unassembled WGS sequence"/>
</dbReference>
<proteinExistence type="predicted"/>
<organism evidence="3 4">
    <name type="scientific">Diatrype stigma</name>
    <dbReference type="NCBI Taxonomy" id="117547"/>
    <lineage>
        <taxon>Eukaryota</taxon>
        <taxon>Fungi</taxon>
        <taxon>Dikarya</taxon>
        <taxon>Ascomycota</taxon>
        <taxon>Pezizomycotina</taxon>
        <taxon>Sordariomycetes</taxon>
        <taxon>Xylariomycetidae</taxon>
        <taxon>Xylariales</taxon>
        <taxon>Diatrypaceae</taxon>
        <taxon>Diatrype</taxon>
    </lineage>
</organism>
<dbReference type="PANTHER" id="PTHR40629">
    <property type="entry name" value="PRO41 PROTEIN"/>
    <property type="match status" value="1"/>
</dbReference>
<feature type="transmembrane region" description="Helical" evidence="1">
    <location>
        <begin position="40"/>
        <end position="61"/>
    </location>
</feature>
<dbReference type="InterPro" id="IPR056144">
    <property type="entry name" value="DUF7727"/>
</dbReference>
<sequence length="86" mass="9337">MGLGMLAWDWPLPWIAGTSVHRSIEARLAVLPLTGLASALLYQGTNAGIYYIVAMVVYFWAYSEGEIVCAKPWTLPQRGRGGPGKA</sequence>
<dbReference type="AlphaFoldDB" id="A0AAN9YVC1"/>
<evidence type="ECO:0000256" key="1">
    <source>
        <dbReference type="SAM" id="Phobius"/>
    </source>
</evidence>
<keyword evidence="1" id="KW-0472">Membrane</keyword>
<dbReference type="PANTHER" id="PTHR40629:SF1">
    <property type="entry name" value="PRO41 PROTEIN"/>
    <property type="match status" value="1"/>
</dbReference>
<evidence type="ECO:0000313" key="3">
    <source>
        <dbReference type="EMBL" id="KAK7755240.1"/>
    </source>
</evidence>
<keyword evidence="4" id="KW-1185">Reference proteome</keyword>
<keyword evidence="1" id="KW-1133">Transmembrane helix</keyword>
<comment type="caution">
    <text evidence="3">The sequence shown here is derived from an EMBL/GenBank/DDBJ whole genome shotgun (WGS) entry which is preliminary data.</text>
</comment>
<gene>
    <name evidence="3" type="ORF">SLS62_002745</name>
</gene>
<evidence type="ECO:0000259" key="2">
    <source>
        <dbReference type="Pfam" id="PF24853"/>
    </source>
</evidence>
<reference evidence="3 4" key="1">
    <citation type="submission" date="2024-02" db="EMBL/GenBank/DDBJ databases">
        <title>De novo assembly and annotation of 12 fungi associated with fruit tree decline syndrome in Ontario, Canada.</title>
        <authorList>
            <person name="Sulman M."/>
            <person name="Ellouze W."/>
            <person name="Ilyukhin E."/>
        </authorList>
    </citation>
    <scope>NUCLEOTIDE SEQUENCE [LARGE SCALE GENOMIC DNA]</scope>
    <source>
        <strain evidence="3 4">M11/M66-122</strain>
    </source>
</reference>
<evidence type="ECO:0000313" key="4">
    <source>
        <dbReference type="Proteomes" id="UP001320420"/>
    </source>
</evidence>
<protein>
    <recommendedName>
        <fullName evidence="2">DUF7727 domain-containing protein</fullName>
    </recommendedName>
</protein>
<feature type="domain" description="DUF7727" evidence="2">
    <location>
        <begin position="1"/>
        <end position="66"/>
    </location>
</feature>
<accession>A0AAN9YVC1</accession>
<keyword evidence="1" id="KW-0812">Transmembrane</keyword>
<dbReference type="Pfam" id="PF24853">
    <property type="entry name" value="DUF7727"/>
    <property type="match status" value="1"/>
</dbReference>
<dbReference type="EMBL" id="JAKJXP020000014">
    <property type="protein sequence ID" value="KAK7755240.1"/>
    <property type="molecule type" value="Genomic_DNA"/>
</dbReference>